<sequence length="564" mass="62143">MATIKIPGFKQYTTNPNTRAVDELDITDALNVYWSGNTVEVRDGSSLWKNNTQSDWGRIKKAITYKRREDDFFYVVVITIDGRVFAIPSDDPDYGTPNAVWLELESELGTFPALTPDGDKYSLFVFNSMLYLADSTNAYYSWDGLAVGLTLEINPPSLGAANIVDFDVKSNRLVALDDAGKTHLSAVNDGTDFTTLSGGGVLNYGRVEGLKATNALSFNDDLIITTEDPLSVKYQAYRLLGIRFYEPTTPGSDTNSFEVRKVNSAASIIGESGQEILGDTIGLSRNGFVSLLSVINKENITERDYLSFPIKEIVRKINFQASNAISSVTDIDGKYYCAVPLGAGTTEANVIFCYDYRRSSPSEGINRWSLLSFDSFGDIGTLFTIQGQAYATDIEGNIYKLNDEEALYSDEDANGNKVAINAMVKTAAIGGQEPGTEKEFREVTFLITKIYQDFDLNVDLIVDGKFIANDIDGSVYRPIHVELSNQALLYDTPALLYDDFNLYDSNGYNQRLITLVNRGGRANSIQWRFSTRTPGISWGLGSISIEADAIELANESGRNNSGII</sequence>
<dbReference type="EMBL" id="LR796427">
    <property type="protein sequence ID" value="CAB4144873.1"/>
    <property type="molecule type" value="Genomic_DNA"/>
</dbReference>
<name>A0A6J5MHL5_9CAUD</name>
<protein>
    <submittedName>
        <fullName evidence="1">Uncharacterized protein</fullName>
    </submittedName>
</protein>
<evidence type="ECO:0000313" key="1">
    <source>
        <dbReference type="EMBL" id="CAB4144873.1"/>
    </source>
</evidence>
<organism evidence="1">
    <name type="scientific">uncultured Caudovirales phage</name>
    <dbReference type="NCBI Taxonomy" id="2100421"/>
    <lineage>
        <taxon>Viruses</taxon>
        <taxon>Duplodnaviria</taxon>
        <taxon>Heunggongvirae</taxon>
        <taxon>Uroviricota</taxon>
        <taxon>Caudoviricetes</taxon>
        <taxon>Peduoviridae</taxon>
        <taxon>Maltschvirus</taxon>
        <taxon>Maltschvirus maltsch</taxon>
    </lineage>
</organism>
<proteinExistence type="predicted"/>
<accession>A0A6J5MHL5</accession>
<reference evidence="1" key="1">
    <citation type="submission" date="2020-04" db="EMBL/GenBank/DDBJ databases">
        <authorList>
            <person name="Chiriac C."/>
            <person name="Salcher M."/>
            <person name="Ghai R."/>
            <person name="Kavagutti S V."/>
        </authorList>
    </citation>
    <scope>NUCLEOTIDE SEQUENCE</scope>
</reference>
<gene>
    <name evidence="1" type="ORF">UFOVP455_80</name>
</gene>